<dbReference type="InterPro" id="IPR002575">
    <property type="entry name" value="Aminoglycoside_PTrfase"/>
</dbReference>
<dbReference type="InterPro" id="IPR051678">
    <property type="entry name" value="AGP_Transferase"/>
</dbReference>
<dbReference type="Pfam" id="PF01636">
    <property type="entry name" value="APH"/>
    <property type="match status" value="1"/>
</dbReference>
<reference evidence="3 4" key="1">
    <citation type="submission" date="2023-03" db="EMBL/GenBank/DDBJ databases">
        <title>Novosphingobium cyanobacteriorum sp. nov., isolated from a eutrophic reservoir during the Microcystis bloom period.</title>
        <authorList>
            <person name="Kang M."/>
            <person name="Le V."/>
            <person name="Ko S.-R."/>
            <person name="Lee S.-A."/>
            <person name="Ahn C.-Y."/>
        </authorList>
    </citation>
    <scope>NUCLEOTIDE SEQUENCE [LARGE SCALE GENOMIC DNA]</scope>
    <source>
        <strain evidence="3 4">HBC54</strain>
    </source>
</reference>
<dbReference type="RefSeq" id="WP_277275372.1">
    <property type="nucleotide sequence ID" value="NZ_JAROCY010000002.1"/>
</dbReference>
<dbReference type="Proteomes" id="UP001222770">
    <property type="component" value="Unassembled WGS sequence"/>
</dbReference>
<gene>
    <name evidence="3" type="ORF">POM99_03300</name>
</gene>
<evidence type="ECO:0000256" key="1">
    <source>
        <dbReference type="SAM" id="MobiDB-lite"/>
    </source>
</evidence>
<dbReference type="CDD" id="cd05154">
    <property type="entry name" value="ACAD10_11_N-like"/>
    <property type="match status" value="1"/>
</dbReference>
<evidence type="ECO:0000313" key="4">
    <source>
        <dbReference type="Proteomes" id="UP001222770"/>
    </source>
</evidence>
<proteinExistence type="predicted"/>
<feature type="region of interest" description="Disordered" evidence="1">
    <location>
        <begin position="1"/>
        <end position="20"/>
    </location>
</feature>
<dbReference type="EMBL" id="JAROCY010000002">
    <property type="protein sequence ID" value="MDF8332215.1"/>
    <property type="molecule type" value="Genomic_DNA"/>
</dbReference>
<protein>
    <submittedName>
        <fullName evidence="3">Phosphotransferase family protein</fullName>
    </submittedName>
</protein>
<evidence type="ECO:0000313" key="3">
    <source>
        <dbReference type="EMBL" id="MDF8332215.1"/>
    </source>
</evidence>
<keyword evidence="4" id="KW-1185">Reference proteome</keyword>
<accession>A0ABT6CE61</accession>
<dbReference type="InterPro" id="IPR011009">
    <property type="entry name" value="Kinase-like_dom_sf"/>
</dbReference>
<evidence type="ECO:0000259" key="2">
    <source>
        <dbReference type="Pfam" id="PF01636"/>
    </source>
</evidence>
<dbReference type="Gene3D" id="3.90.1200.10">
    <property type="match status" value="1"/>
</dbReference>
<dbReference type="Gene3D" id="3.30.200.20">
    <property type="entry name" value="Phosphorylase Kinase, domain 1"/>
    <property type="match status" value="1"/>
</dbReference>
<dbReference type="SUPFAM" id="SSF56112">
    <property type="entry name" value="Protein kinase-like (PK-like)"/>
    <property type="match status" value="1"/>
</dbReference>
<dbReference type="InterPro" id="IPR041726">
    <property type="entry name" value="ACAD10_11_N"/>
</dbReference>
<organism evidence="3 4">
    <name type="scientific">Novosphingobium cyanobacteriorum</name>
    <dbReference type="NCBI Taxonomy" id="3024215"/>
    <lineage>
        <taxon>Bacteria</taxon>
        <taxon>Pseudomonadati</taxon>
        <taxon>Pseudomonadota</taxon>
        <taxon>Alphaproteobacteria</taxon>
        <taxon>Sphingomonadales</taxon>
        <taxon>Sphingomonadaceae</taxon>
        <taxon>Novosphingobium</taxon>
    </lineage>
</organism>
<dbReference type="PANTHER" id="PTHR21310">
    <property type="entry name" value="AMINOGLYCOSIDE PHOSPHOTRANSFERASE-RELATED-RELATED"/>
    <property type="match status" value="1"/>
</dbReference>
<sequence length="377" mass="42774">MSVSSKDFSEATQGMMTRTAGRDVEPEQLVAFIEAQPDFHGKVFEIEMDRTPRKAGASSGTQLFDITVELNGKRDLHRLVFRYDTGATFFSQYDMAAQYEVMSALFKLGYPVPETMWLDRDGRIYGTAGMIMARIEATPPHVLPFEEGPIMDLAPDERSKLVFNIVRTLARLHNLPLNSLHIPTLHTRGGGRNPLEGEILWGKKEIDIALDQAQLKPDRLSQYVSYRQRLDEVANLLLANAPVGRPLELVHADPGFVNYMFRGSEIAAVLDWEVAQLGYGESDIAYVLSQIDFYHMGRAVTEGVPSHDDIKHVYAQERGCLRNWEFCALFSAWRMANYTMLITSRFSDDQSELENAYFDSGRERLEEAFGTWRKSGR</sequence>
<feature type="domain" description="Aminoglycoside phosphotransferase" evidence="2">
    <location>
        <begin position="94"/>
        <end position="289"/>
    </location>
</feature>
<comment type="caution">
    <text evidence="3">The sequence shown here is derived from an EMBL/GenBank/DDBJ whole genome shotgun (WGS) entry which is preliminary data.</text>
</comment>
<name>A0ABT6CE61_9SPHN</name>
<feature type="compositionally biased region" description="Polar residues" evidence="1">
    <location>
        <begin position="1"/>
        <end position="16"/>
    </location>
</feature>